<sequence>MKFTAVASLLFIAASSVQAGPIQSAQEGIQTIPNVVPVSSNQIIEKAGRTPASSYQIGGVDVLTLVNQVTPVAVEGLRQFKGVFDAILNTLIVALQGKQ</sequence>
<proteinExistence type="predicted"/>
<name>A0ACC1IVV6_9FUNG</name>
<organism evidence="1 2">
    <name type="scientific">Kickxella alabastrina</name>
    <dbReference type="NCBI Taxonomy" id="61397"/>
    <lineage>
        <taxon>Eukaryota</taxon>
        <taxon>Fungi</taxon>
        <taxon>Fungi incertae sedis</taxon>
        <taxon>Zoopagomycota</taxon>
        <taxon>Kickxellomycotina</taxon>
        <taxon>Kickxellomycetes</taxon>
        <taxon>Kickxellales</taxon>
        <taxon>Kickxellaceae</taxon>
        <taxon>Kickxella</taxon>
    </lineage>
</organism>
<reference evidence="1" key="1">
    <citation type="submission" date="2022-07" db="EMBL/GenBank/DDBJ databases">
        <title>Phylogenomic reconstructions and comparative analyses of Kickxellomycotina fungi.</title>
        <authorList>
            <person name="Reynolds N.K."/>
            <person name="Stajich J.E."/>
            <person name="Barry K."/>
            <person name="Grigoriev I.V."/>
            <person name="Crous P."/>
            <person name="Smith M.E."/>
        </authorList>
    </citation>
    <scope>NUCLEOTIDE SEQUENCE</scope>
    <source>
        <strain evidence="1">Benny 63K</strain>
    </source>
</reference>
<evidence type="ECO:0000313" key="1">
    <source>
        <dbReference type="EMBL" id="KAJ1901787.1"/>
    </source>
</evidence>
<dbReference type="Proteomes" id="UP001150581">
    <property type="component" value="Unassembled WGS sequence"/>
</dbReference>
<accession>A0ACC1IVV6</accession>
<comment type="caution">
    <text evidence="1">The sequence shown here is derived from an EMBL/GenBank/DDBJ whole genome shotgun (WGS) entry which is preliminary data.</text>
</comment>
<evidence type="ECO:0000313" key="2">
    <source>
        <dbReference type="Proteomes" id="UP001150581"/>
    </source>
</evidence>
<keyword evidence="2" id="KW-1185">Reference proteome</keyword>
<dbReference type="EMBL" id="JANBPG010000015">
    <property type="protein sequence ID" value="KAJ1901787.1"/>
    <property type="molecule type" value="Genomic_DNA"/>
</dbReference>
<protein>
    <submittedName>
        <fullName evidence="1">Uncharacterized protein</fullName>
    </submittedName>
</protein>
<gene>
    <name evidence="1" type="ORF">LPJ66_000516</name>
</gene>